<evidence type="ECO:0000256" key="1">
    <source>
        <dbReference type="ARBA" id="ARBA00000900"/>
    </source>
</evidence>
<dbReference type="SUPFAM" id="SSF56112">
    <property type="entry name" value="Protein kinase-like (PK-like)"/>
    <property type="match status" value="1"/>
</dbReference>
<organism evidence="5 6">
    <name type="scientific">Pisum sativum</name>
    <name type="common">Garden pea</name>
    <name type="synonym">Lathyrus oleraceus</name>
    <dbReference type="NCBI Taxonomy" id="3888"/>
    <lineage>
        <taxon>Eukaryota</taxon>
        <taxon>Viridiplantae</taxon>
        <taxon>Streptophyta</taxon>
        <taxon>Embryophyta</taxon>
        <taxon>Tracheophyta</taxon>
        <taxon>Spermatophyta</taxon>
        <taxon>Magnoliopsida</taxon>
        <taxon>eudicotyledons</taxon>
        <taxon>Gunneridae</taxon>
        <taxon>Pentapetalae</taxon>
        <taxon>rosids</taxon>
        <taxon>fabids</taxon>
        <taxon>Fabales</taxon>
        <taxon>Fabaceae</taxon>
        <taxon>Papilionoideae</taxon>
        <taxon>50 kb inversion clade</taxon>
        <taxon>NPAAA clade</taxon>
        <taxon>Hologalegina</taxon>
        <taxon>IRL clade</taxon>
        <taxon>Fabeae</taxon>
        <taxon>Lathyrus</taxon>
    </lineage>
</organism>
<evidence type="ECO:0000313" key="5">
    <source>
        <dbReference type="EMBL" id="KAI5424465.1"/>
    </source>
</evidence>
<dbReference type="InterPro" id="IPR016024">
    <property type="entry name" value="ARM-type_fold"/>
</dbReference>
<dbReference type="AlphaFoldDB" id="A0A9D4XST5"/>
<keyword evidence="3" id="KW-0833">Ubl conjugation pathway</keyword>
<dbReference type="InterPro" id="IPR011009">
    <property type="entry name" value="Kinase-like_dom_sf"/>
</dbReference>
<reference evidence="5 6" key="1">
    <citation type="journal article" date="2022" name="Nat. Genet.">
        <title>Improved pea reference genome and pan-genome highlight genomic features and evolutionary characteristics.</title>
        <authorList>
            <person name="Yang T."/>
            <person name="Liu R."/>
            <person name="Luo Y."/>
            <person name="Hu S."/>
            <person name="Wang D."/>
            <person name="Wang C."/>
            <person name="Pandey M.K."/>
            <person name="Ge S."/>
            <person name="Xu Q."/>
            <person name="Li N."/>
            <person name="Li G."/>
            <person name="Huang Y."/>
            <person name="Saxena R.K."/>
            <person name="Ji Y."/>
            <person name="Li M."/>
            <person name="Yan X."/>
            <person name="He Y."/>
            <person name="Liu Y."/>
            <person name="Wang X."/>
            <person name="Xiang C."/>
            <person name="Varshney R.K."/>
            <person name="Ding H."/>
            <person name="Gao S."/>
            <person name="Zong X."/>
        </authorList>
    </citation>
    <scope>NUCLEOTIDE SEQUENCE [LARGE SCALE GENOMIC DNA]</scope>
    <source>
        <strain evidence="5 6">cv. Zhongwan 6</strain>
    </source>
</reference>
<protein>
    <recommendedName>
        <fullName evidence="2">RING-type E3 ubiquitin transferase</fullName>
        <ecNumber evidence="2">2.3.2.27</ecNumber>
    </recommendedName>
</protein>
<evidence type="ECO:0000313" key="6">
    <source>
        <dbReference type="Proteomes" id="UP001058974"/>
    </source>
</evidence>
<accession>A0A9D4XST5</accession>
<dbReference type="EMBL" id="JAMSHJ010000003">
    <property type="protein sequence ID" value="KAI5424465.1"/>
    <property type="molecule type" value="Genomic_DNA"/>
</dbReference>
<keyword evidence="4" id="KW-0175">Coiled coil</keyword>
<dbReference type="InterPro" id="IPR051348">
    <property type="entry name" value="U-box_ubiquitin_ligases"/>
</dbReference>
<evidence type="ECO:0000256" key="4">
    <source>
        <dbReference type="SAM" id="Coils"/>
    </source>
</evidence>
<dbReference type="Gene3D" id="1.25.40.180">
    <property type="match status" value="1"/>
</dbReference>
<dbReference type="PANTHER" id="PTHR45647">
    <property type="entry name" value="OS02G0152300 PROTEIN"/>
    <property type="match status" value="1"/>
</dbReference>
<feature type="coiled-coil region" evidence="4">
    <location>
        <begin position="40"/>
        <end position="83"/>
    </location>
</feature>
<dbReference type="SUPFAM" id="SSF48371">
    <property type="entry name" value="ARM repeat"/>
    <property type="match status" value="1"/>
</dbReference>
<comment type="catalytic activity">
    <reaction evidence="1">
        <text>S-ubiquitinyl-[E2 ubiquitin-conjugating enzyme]-L-cysteine + [acceptor protein]-L-lysine = [E2 ubiquitin-conjugating enzyme]-L-cysteine + N(6)-ubiquitinyl-[acceptor protein]-L-lysine.</text>
        <dbReference type="EC" id="2.3.2.27"/>
    </reaction>
</comment>
<dbReference type="EC" id="2.3.2.27" evidence="2"/>
<gene>
    <name evidence="5" type="ORF">KIW84_030594</name>
</gene>
<comment type="caution">
    <text evidence="5">The sequence shown here is derived from an EMBL/GenBank/DDBJ whole genome shotgun (WGS) entry which is preliminary data.</text>
</comment>
<dbReference type="Proteomes" id="UP001058974">
    <property type="component" value="Chromosome 3"/>
</dbReference>
<evidence type="ECO:0000256" key="3">
    <source>
        <dbReference type="ARBA" id="ARBA00022786"/>
    </source>
</evidence>
<dbReference type="Gene3D" id="3.30.200.20">
    <property type="entry name" value="Phosphorylase Kinase, domain 1"/>
    <property type="match status" value="1"/>
</dbReference>
<sequence length="340" mass="38619">MVRTNYPMRNIFNQILLELHYCSPQNFVGVYQDAYLEDMEERINSQLIETEREVEAATDESFAELLNRRRKEAEDALRVTVTEQQKLLEESENISGELQMTMRNVALLNSRAKEATCRRDGVAHGLLLIQTSISTLWQERQQIRRQKMESLRWLERWKSRGQIGAAHYNESFKIAQGGFGIIYKREMLGRTVAIKKFHQHNVQGPTEFHREVQILSSLQHPPAYLSYLQQLATSAINKSAKQYIKYTLTVGKQCHGVTAATGSGACNRDSFVRTSTIEAIRKAAKEGLISSSLDDLALDIPSAKAMFQSFVPKAISEGWLDASFTKPVVKMGNSKLKMRG</sequence>
<dbReference type="PANTHER" id="PTHR45647:SF43">
    <property type="entry name" value="OS10G0100500 PROTEIN"/>
    <property type="match status" value="1"/>
</dbReference>
<proteinExistence type="predicted"/>
<evidence type="ECO:0000256" key="2">
    <source>
        <dbReference type="ARBA" id="ARBA00012483"/>
    </source>
</evidence>
<name>A0A9D4XST5_PEA</name>
<dbReference type="Gramene" id="Psat03G0059400-T1">
    <property type="protein sequence ID" value="KAI5424465.1"/>
    <property type="gene ID" value="KIW84_030594"/>
</dbReference>
<dbReference type="GO" id="GO:0061630">
    <property type="term" value="F:ubiquitin protein ligase activity"/>
    <property type="evidence" value="ECO:0007669"/>
    <property type="project" value="UniProtKB-EC"/>
</dbReference>
<keyword evidence="6" id="KW-1185">Reference proteome</keyword>